<keyword evidence="4" id="KW-1185">Reference proteome</keyword>
<feature type="compositionally biased region" description="Low complexity" evidence="1">
    <location>
        <begin position="94"/>
        <end position="111"/>
    </location>
</feature>
<dbReference type="SMART" id="SM00325">
    <property type="entry name" value="RhoGEF"/>
    <property type="match status" value="1"/>
</dbReference>
<feature type="compositionally biased region" description="Low complexity" evidence="1">
    <location>
        <begin position="173"/>
        <end position="197"/>
    </location>
</feature>
<dbReference type="InterPro" id="IPR035899">
    <property type="entry name" value="DBL_dom_sf"/>
</dbReference>
<dbReference type="GO" id="GO:0032955">
    <property type="term" value="P:regulation of division septum assembly"/>
    <property type="evidence" value="ECO:0007669"/>
    <property type="project" value="TreeGrafter"/>
</dbReference>
<dbReference type="CDD" id="cd07589">
    <property type="entry name" value="BAR_DNMBP"/>
    <property type="match status" value="1"/>
</dbReference>
<sequence>MAEPEHTSMHNFAYHPSVASWVQSTALAQLDGASDEAAEHAAPDDFYKPVSKSTHSIAASTEFEHPPPSTTDMTSVRKRQQTPNGAARSTPRLSVRSVSGSVTSQSSTPRSAPQIPANRPTVKSLAQKFNQPSSADSSPLSSRARPVRQPVTKEPPSYGAYKFNNLKARERPQAAPAPSSSSSPSNSRRAANGARSSLGQSQSTPTASITRKKVASPVREPGKQPFFGEVVGGHDSSTPGYGIPNMEDARRETTSPRGKSPQAATTGPSVSAVITAPPPPTSPRLRNSRERQLLQESPAPAGSVPKGADTSSYPVHDYFTNGDSPATPQHMAVADPIQTKPSVKLVDSSVENGATPQSPLSLATDGLQLPPPKEALSTATSFEYDDSPILGMPGGFLTTPPLKQQTPPAQSSHFEATRNTDNDTPEAPSELGLRESIPIMLGMDGAGVNQWDPDQPSHSPRLDTTEQKWHPESTRFIDEDSPIDPFRHRDTLRPEDSASMVGHPGNMAQQPPRAPGQQHNAIDSLAIVAGSETYKVIKKVLDMYHTTNDITPDLAHSARVQVHNVSPAIANHRDWESKEATETYLARLLSDAEARAPSKPTERHRRLYDRPPSKQFTSPFMPPNMSIRALNADPEEPAPETMQQFAQQAPLDTPPLPTAQPTSQPQPRKGIPSVEIVPSPADQDSSKSDTSTSPTEQAQFDEATQLVRKRYRVIEELTKTEHSFCVDMMVAHQIFEGTSKDVLSDSERRLLFSNCKDLEAFSHDLWKKLKDAIRPVVNQTPPSENSSEPYDEFMCCTTENDRLVRIGEIMLQATQKMERVYTTYYLNYGDASDFIKKNTDNPELLGWVMACFQHCPNLTTAWDLDSLLVKPCQRMLKYPILLDDLIAKTAPDHPDLAQLKRANETIKAIALRIEDAKSRQQTLRAATSEGKKQKKKGRFGNNIVKSLISNKDRAKNLQEAALVFEDQEYNQITQKFGGHFFQIQIVIRDFDQYLDATTEQMLHLNRMMHDFVDVADNGFSANPEMESTWRRWTMAHLELQNKALDAHKTAIRERAMKPICEVWDQWVQPQKLMEQRKKLLVTYAKWKQLTDRKEKVDPKLDEAAKDFLTINDSLKLELPRLYELTKNVIRLTEIIFIGIQKDWYKLSSKKILPLLESEPQHTTSITYDLKTYTDRFKSDYRQMEDAIKSLNIANPDLLNHYTSPVPTFYSDDGSSRKSSSRRTESIGSEFSSLEHHRNRNSGGYASMRSNVRSYDSNPPRSSPAVPFTSGSAVPSPTTPAPANPYNRAAERAISPSYSQASESTVTTRGRSSSSRQQPHWGMDGTLDYETYAQPPSAGPSFLNPTLPTSASNTQVTPSASGSTRTSGVFSSALPMPDSAGVTTPAELSASTPNDPEAEVEVLFLAASLFEFNIAHDRREGGIPYLVYVPGEIFDVIGMKGELWLARNQDDPTKTVGWIWEKHFARILPDES</sequence>
<feature type="region of interest" description="Disordered" evidence="1">
    <location>
        <begin position="591"/>
        <end position="703"/>
    </location>
</feature>
<evidence type="ECO:0000313" key="4">
    <source>
        <dbReference type="Proteomes" id="UP000244855"/>
    </source>
</evidence>
<dbReference type="GO" id="GO:0031991">
    <property type="term" value="P:regulation of actomyosin contractile ring contraction"/>
    <property type="evidence" value="ECO:0007669"/>
    <property type="project" value="TreeGrafter"/>
</dbReference>
<dbReference type="STRING" id="97972.A0A2V1DDB6"/>
<evidence type="ECO:0000256" key="1">
    <source>
        <dbReference type="SAM" id="MobiDB-lite"/>
    </source>
</evidence>
<feature type="compositionally biased region" description="Polar residues" evidence="1">
    <location>
        <begin position="1342"/>
        <end position="1369"/>
    </location>
</feature>
<dbReference type="EMBL" id="KZ805477">
    <property type="protein sequence ID" value="PVH95995.1"/>
    <property type="molecule type" value="Genomic_DNA"/>
</dbReference>
<feature type="compositionally biased region" description="Polar residues" evidence="1">
    <location>
        <begin position="349"/>
        <end position="361"/>
    </location>
</feature>
<dbReference type="PANTHER" id="PTHR22834">
    <property type="entry name" value="NUCLEAR FUSION PROTEIN FUS2"/>
    <property type="match status" value="1"/>
</dbReference>
<name>A0A2V1DDB6_9PLEO</name>
<feature type="compositionally biased region" description="Low complexity" evidence="1">
    <location>
        <begin position="132"/>
        <end position="144"/>
    </location>
</feature>
<dbReference type="PROSITE" id="PS50010">
    <property type="entry name" value="DH_2"/>
    <property type="match status" value="1"/>
</dbReference>
<dbReference type="InterPro" id="IPR027267">
    <property type="entry name" value="AH/BAR_dom_sf"/>
</dbReference>
<feature type="compositionally biased region" description="Polar residues" evidence="1">
    <location>
        <begin position="1240"/>
        <end position="1259"/>
    </location>
</feature>
<dbReference type="Gene3D" id="1.20.900.10">
    <property type="entry name" value="Dbl homology (DH) domain"/>
    <property type="match status" value="1"/>
</dbReference>
<dbReference type="GO" id="GO:0005737">
    <property type="term" value="C:cytoplasm"/>
    <property type="evidence" value="ECO:0007669"/>
    <property type="project" value="TreeGrafter"/>
</dbReference>
<dbReference type="SUPFAM" id="SSF103657">
    <property type="entry name" value="BAR/IMD domain-like"/>
    <property type="match status" value="1"/>
</dbReference>
<dbReference type="InterPro" id="IPR051492">
    <property type="entry name" value="Dynamin-Rho_GEF"/>
</dbReference>
<dbReference type="PANTHER" id="PTHR22834:SF20">
    <property type="entry name" value="SH3 DOMAIN-CONTAINING PROTEIN"/>
    <property type="match status" value="1"/>
</dbReference>
<proteinExistence type="predicted"/>
<dbReference type="SUPFAM" id="SSF48065">
    <property type="entry name" value="DBL homology domain (DH-domain)"/>
    <property type="match status" value="1"/>
</dbReference>
<protein>
    <recommendedName>
        <fullName evidence="2">DH domain-containing protein</fullName>
    </recommendedName>
</protein>
<feature type="compositionally biased region" description="Polar residues" evidence="1">
    <location>
        <begin position="198"/>
        <end position="209"/>
    </location>
</feature>
<feature type="compositionally biased region" description="Low complexity" evidence="1">
    <location>
        <begin position="397"/>
        <end position="408"/>
    </location>
</feature>
<feature type="region of interest" description="Disordered" evidence="1">
    <location>
        <begin position="1208"/>
        <end position="1370"/>
    </location>
</feature>
<feature type="domain" description="DH" evidence="2">
    <location>
        <begin position="709"/>
        <end position="916"/>
    </location>
</feature>
<feature type="region of interest" description="Disordered" evidence="1">
    <location>
        <begin position="346"/>
        <end position="468"/>
    </location>
</feature>
<dbReference type="Gene3D" id="1.20.1270.60">
    <property type="entry name" value="Arfaptin homology (AH) domain/BAR domain"/>
    <property type="match status" value="1"/>
</dbReference>
<dbReference type="InterPro" id="IPR000219">
    <property type="entry name" value="DH_dom"/>
</dbReference>
<organism evidence="3 4">
    <name type="scientific">Periconia macrospinosa</name>
    <dbReference type="NCBI Taxonomy" id="97972"/>
    <lineage>
        <taxon>Eukaryota</taxon>
        <taxon>Fungi</taxon>
        <taxon>Dikarya</taxon>
        <taxon>Ascomycota</taxon>
        <taxon>Pezizomycotina</taxon>
        <taxon>Dothideomycetes</taxon>
        <taxon>Pleosporomycetidae</taxon>
        <taxon>Pleosporales</taxon>
        <taxon>Massarineae</taxon>
        <taxon>Periconiaceae</taxon>
        <taxon>Periconia</taxon>
    </lineage>
</organism>
<dbReference type="OrthoDB" id="10256089at2759"/>
<feature type="compositionally biased region" description="Basic and acidic residues" evidence="1">
    <location>
        <begin position="37"/>
        <end position="47"/>
    </location>
</feature>
<evidence type="ECO:0000313" key="3">
    <source>
        <dbReference type="EMBL" id="PVH95995.1"/>
    </source>
</evidence>
<dbReference type="GO" id="GO:0005085">
    <property type="term" value="F:guanyl-nucleotide exchange factor activity"/>
    <property type="evidence" value="ECO:0007669"/>
    <property type="project" value="InterPro"/>
</dbReference>
<dbReference type="Proteomes" id="UP000244855">
    <property type="component" value="Unassembled WGS sequence"/>
</dbReference>
<reference evidence="3 4" key="1">
    <citation type="journal article" date="2018" name="Sci. Rep.">
        <title>Comparative genomics provides insights into the lifestyle and reveals functional heterogeneity of dark septate endophytic fungi.</title>
        <authorList>
            <person name="Knapp D.G."/>
            <person name="Nemeth J.B."/>
            <person name="Barry K."/>
            <person name="Hainaut M."/>
            <person name="Henrissat B."/>
            <person name="Johnson J."/>
            <person name="Kuo A."/>
            <person name="Lim J.H.P."/>
            <person name="Lipzen A."/>
            <person name="Nolan M."/>
            <person name="Ohm R.A."/>
            <person name="Tamas L."/>
            <person name="Grigoriev I.V."/>
            <person name="Spatafora J.W."/>
            <person name="Nagy L.G."/>
            <person name="Kovacs G.M."/>
        </authorList>
    </citation>
    <scope>NUCLEOTIDE SEQUENCE [LARGE SCALE GENOMIC DNA]</scope>
    <source>
        <strain evidence="3 4">DSE2036</strain>
    </source>
</reference>
<dbReference type="Pfam" id="PF00621">
    <property type="entry name" value="RhoGEF"/>
    <property type="match status" value="1"/>
</dbReference>
<feature type="region of interest" description="Disordered" evidence="1">
    <location>
        <begin position="30"/>
        <end position="330"/>
    </location>
</feature>
<evidence type="ECO:0000259" key="2">
    <source>
        <dbReference type="PROSITE" id="PS50010"/>
    </source>
</evidence>
<feature type="compositionally biased region" description="Low complexity" evidence="1">
    <location>
        <begin position="1301"/>
        <end position="1315"/>
    </location>
</feature>
<gene>
    <name evidence="3" type="ORF">DM02DRAFT_536172</name>
</gene>
<accession>A0A2V1DDB6</accession>